<dbReference type="InterPro" id="IPR036188">
    <property type="entry name" value="FAD/NAD-bd_sf"/>
</dbReference>
<dbReference type="PANTHER" id="PTHR11552">
    <property type="entry name" value="GLUCOSE-METHANOL-CHOLINE GMC OXIDOREDUCTASE"/>
    <property type="match status" value="1"/>
</dbReference>
<dbReference type="Gene3D" id="3.50.50.60">
    <property type="entry name" value="FAD/NAD(P)-binding domain"/>
    <property type="match status" value="1"/>
</dbReference>
<gene>
    <name evidence="6" type="ORF">KK137_09710</name>
</gene>
<dbReference type="EMBL" id="JAHFVK010000002">
    <property type="protein sequence ID" value="MBT2134610.1"/>
    <property type="molecule type" value="Genomic_DNA"/>
</dbReference>
<dbReference type="PANTHER" id="PTHR11552:SF147">
    <property type="entry name" value="CHOLINE DEHYDROGENASE, MITOCHONDRIAL"/>
    <property type="match status" value="1"/>
</dbReference>
<reference evidence="6 7" key="1">
    <citation type="submission" date="2021-05" db="EMBL/GenBank/DDBJ databases">
        <title>Croceibacterium sp. LX-88 genome sequence.</title>
        <authorList>
            <person name="Luo X."/>
        </authorList>
    </citation>
    <scope>NUCLEOTIDE SEQUENCE [LARGE SCALE GENOMIC DNA]</scope>
    <source>
        <strain evidence="6 7">LX-88</strain>
    </source>
</reference>
<dbReference type="PROSITE" id="PS00624">
    <property type="entry name" value="GMC_OXRED_2"/>
    <property type="match status" value="1"/>
</dbReference>
<evidence type="ECO:0000259" key="5">
    <source>
        <dbReference type="PROSITE" id="PS00624"/>
    </source>
</evidence>
<comment type="cofactor">
    <cofactor evidence="1">
        <name>FAD</name>
        <dbReference type="ChEBI" id="CHEBI:57692"/>
    </cofactor>
</comment>
<evidence type="ECO:0000256" key="2">
    <source>
        <dbReference type="ARBA" id="ARBA00010790"/>
    </source>
</evidence>
<dbReference type="InterPro" id="IPR012132">
    <property type="entry name" value="GMC_OxRdtase"/>
</dbReference>
<protein>
    <submittedName>
        <fullName evidence="6">GMC family oxidoreductase N-terminal domain-containing protein</fullName>
    </submittedName>
</protein>
<name>A0ABS5W5V2_9SPHN</name>
<dbReference type="RefSeq" id="WP_214536244.1">
    <property type="nucleotide sequence ID" value="NZ_JAHFVK010000002.1"/>
</dbReference>
<dbReference type="Pfam" id="PF05199">
    <property type="entry name" value="GMC_oxred_C"/>
    <property type="match status" value="1"/>
</dbReference>
<organism evidence="6 7">
    <name type="scientific">Croceibacterium selenioxidans</name>
    <dbReference type="NCBI Taxonomy" id="2838833"/>
    <lineage>
        <taxon>Bacteria</taxon>
        <taxon>Pseudomonadati</taxon>
        <taxon>Pseudomonadota</taxon>
        <taxon>Alphaproteobacteria</taxon>
        <taxon>Sphingomonadales</taxon>
        <taxon>Erythrobacteraceae</taxon>
        <taxon>Croceibacterium</taxon>
    </lineage>
</organism>
<dbReference type="Proteomes" id="UP000811255">
    <property type="component" value="Unassembled WGS sequence"/>
</dbReference>
<sequence>MEEYDYIVVGAGSAGCVLANRLSSDPSRRVALVEAGGEGRHPLIDMPLTWMQAAASDRFIWGYESAPDPNLDGRTQPIPRGKVLGGCSSINGTMYIRGAAADYDGWRDGGLAGWGYDDVLPYFRRSEAYWRGATAGHGASGEMHVTPMRPDPQLYPAFLETAEALGYSRCDDFNTARPEGFGMPDCTIRSGRRDSTARAFLDPIRNRPNLNIVTNSSATRILFEGRRARGVELADRSGSRTLHCKGEVILCAGALNSPHLLMVSGIGSGQALTQFGIEPLVDLPGVGQDLQDHPIAMGMWKSAAKIGFNRDIRLDRLALNYLRWQLFGTGPLSQSPMSIQGFIRSDTEQERPDLQFQIVHSGYDARPWFPGWRKAPTPMFSCGSILLNPESRGEVKLVSADPLALPQVQFNFMSAEGDRERLRRGFRFIRTFFETRPARNLVEHELAPGPDAQSDAAIDAWLRQSLISAGHPTSTCAMGSVVNGDLSVMGVERLRVADASVMPTIIRGNTHAPTVMIAEKAADLIAGRS</sequence>
<comment type="similarity">
    <text evidence="2">Belongs to the GMC oxidoreductase family.</text>
</comment>
<dbReference type="SUPFAM" id="SSF54373">
    <property type="entry name" value="FAD-linked reductases, C-terminal domain"/>
    <property type="match status" value="1"/>
</dbReference>
<keyword evidence="3" id="KW-0285">Flavoprotein</keyword>
<dbReference type="Gene3D" id="3.30.560.10">
    <property type="entry name" value="Glucose Oxidase, domain 3"/>
    <property type="match status" value="1"/>
</dbReference>
<dbReference type="PIRSF" id="PIRSF000137">
    <property type="entry name" value="Alcohol_oxidase"/>
    <property type="match status" value="1"/>
</dbReference>
<proteinExistence type="inferred from homology"/>
<evidence type="ECO:0000256" key="4">
    <source>
        <dbReference type="ARBA" id="ARBA00022827"/>
    </source>
</evidence>
<dbReference type="InterPro" id="IPR007867">
    <property type="entry name" value="GMC_OxRtase_C"/>
</dbReference>
<accession>A0ABS5W5V2</accession>
<dbReference type="SUPFAM" id="SSF51905">
    <property type="entry name" value="FAD/NAD(P)-binding domain"/>
    <property type="match status" value="1"/>
</dbReference>
<dbReference type="Pfam" id="PF00732">
    <property type="entry name" value="GMC_oxred_N"/>
    <property type="match status" value="1"/>
</dbReference>
<comment type="caution">
    <text evidence="6">The sequence shown here is derived from an EMBL/GenBank/DDBJ whole genome shotgun (WGS) entry which is preliminary data.</text>
</comment>
<evidence type="ECO:0000313" key="6">
    <source>
        <dbReference type="EMBL" id="MBT2134610.1"/>
    </source>
</evidence>
<keyword evidence="7" id="KW-1185">Reference proteome</keyword>
<evidence type="ECO:0000256" key="3">
    <source>
        <dbReference type="ARBA" id="ARBA00022630"/>
    </source>
</evidence>
<evidence type="ECO:0000313" key="7">
    <source>
        <dbReference type="Proteomes" id="UP000811255"/>
    </source>
</evidence>
<keyword evidence="4" id="KW-0274">FAD</keyword>
<dbReference type="InterPro" id="IPR000172">
    <property type="entry name" value="GMC_OxRdtase_N"/>
</dbReference>
<evidence type="ECO:0000256" key="1">
    <source>
        <dbReference type="ARBA" id="ARBA00001974"/>
    </source>
</evidence>
<feature type="domain" description="Glucose-methanol-choline oxidoreductase N-terminal" evidence="5">
    <location>
        <begin position="253"/>
        <end position="267"/>
    </location>
</feature>